<feature type="transmembrane region" description="Helical" evidence="1">
    <location>
        <begin position="334"/>
        <end position="353"/>
    </location>
</feature>
<feature type="transmembrane region" description="Helical" evidence="1">
    <location>
        <begin position="198"/>
        <end position="218"/>
    </location>
</feature>
<comment type="caution">
    <text evidence="2">The sequence shown here is derived from an EMBL/GenBank/DDBJ whole genome shotgun (WGS) entry which is preliminary data.</text>
</comment>
<proteinExistence type="predicted"/>
<evidence type="ECO:0000313" key="3">
    <source>
        <dbReference type="Proteomes" id="UP000251072"/>
    </source>
</evidence>
<keyword evidence="1" id="KW-1133">Transmembrane helix</keyword>
<feature type="transmembrane region" description="Helical" evidence="1">
    <location>
        <begin position="150"/>
        <end position="168"/>
    </location>
</feature>
<keyword evidence="3" id="KW-1185">Reference proteome</keyword>
<dbReference type="EMBL" id="QMCH01000003">
    <property type="protein sequence ID" value="RAZ41857.1"/>
    <property type="molecule type" value="Genomic_DNA"/>
</dbReference>
<accession>A0ABX9FBR4</accession>
<feature type="transmembrane region" description="Helical" evidence="1">
    <location>
        <begin position="309"/>
        <end position="329"/>
    </location>
</feature>
<organism evidence="2 3">
    <name type="scientific">Polynucleobacter paneuropaeus</name>
    <dbReference type="NCBI Taxonomy" id="2527775"/>
    <lineage>
        <taxon>Bacteria</taxon>
        <taxon>Pseudomonadati</taxon>
        <taxon>Pseudomonadota</taxon>
        <taxon>Betaproteobacteria</taxon>
        <taxon>Burkholderiales</taxon>
        <taxon>Burkholderiaceae</taxon>
        <taxon>Polynucleobacter</taxon>
    </lineage>
</organism>
<feature type="transmembrane region" description="Helical" evidence="1">
    <location>
        <begin position="175"/>
        <end position="192"/>
    </location>
</feature>
<feature type="transmembrane region" description="Helical" evidence="1">
    <location>
        <begin position="359"/>
        <end position="376"/>
    </location>
</feature>
<evidence type="ECO:0000256" key="1">
    <source>
        <dbReference type="SAM" id="Phobius"/>
    </source>
</evidence>
<keyword evidence="1" id="KW-0472">Membrane</keyword>
<dbReference type="RefSeq" id="WP_112237681.1">
    <property type="nucleotide sequence ID" value="NZ_QMCH01000003.1"/>
</dbReference>
<feature type="transmembrane region" description="Helical" evidence="1">
    <location>
        <begin position="12"/>
        <end position="34"/>
    </location>
</feature>
<name>A0ABX9FBR4_9BURK</name>
<gene>
    <name evidence="2" type="ORF">DP176_04520</name>
</gene>
<reference evidence="2 3" key="1">
    <citation type="submission" date="2018-06" db="EMBL/GenBank/DDBJ databases">
        <title>Genome of strain Polynucleobacter sp. FUKU-NW-11.</title>
        <authorList>
            <person name="Hahn M.W."/>
        </authorList>
    </citation>
    <scope>NUCLEOTIDE SEQUENCE [LARGE SCALE GENOMIC DNA]</scope>
    <source>
        <strain evidence="3">FUKU-NW11</strain>
    </source>
</reference>
<dbReference type="Proteomes" id="UP000251072">
    <property type="component" value="Unassembled WGS sequence"/>
</dbReference>
<feature type="transmembrane region" description="Helical" evidence="1">
    <location>
        <begin position="239"/>
        <end position="264"/>
    </location>
</feature>
<sequence>MQSAIGNYLKRIPFAIWILVLIFLPVIYVIIWVAPPNMDEFLPYHRIACTEYPAAVEHIFTESCFAHPVKFFQLSYFSSYSYVGNSSNYLYKPFFSIFSAPLSHYILGLLVMIVFSVALTKVMETKILIALVPLLYFPLVFQTIHDTGPIKISLLAYPLIMYSTIKLLKPSTSIAKKLLALLILFLAVAISMESKPFFLYLLPQVLLLGFGYAYATLNQNQININGLGKFISQIRNGKFLLWLSLISFSVLLALFLVLFCIKYGNSSYFSFLTAQVNGSSSVISQLKMIRDYLIFPFMFTSRIYDVSRYQQIISAIFFLPVLFILYSYLKKKTLVGYILLTSILVLIVIFTIARNTWSGHHFIFLHLPIILMLMIFANQSLEKFKKVIIILSTLMVVCGVLLVFGQVGTHSSAERSTLFKSLSNSKLASNSVINFSSWGGYYIQSLYGDQSQLVTYIEPMTGDEATRLAGIAKRLNRPFIINVCHSCSKEDMMKFFPGKQIDRESPNNSNWVIWRISQLPKS</sequence>
<evidence type="ECO:0000313" key="2">
    <source>
        <dbReference type="EMBL" id="RAZ41857.1"/>
    </source>
</evidence>
<feature type="transmembrane region" description="Helical" evidence="1">
    <location>
        <begin position="127"/>
        <end position="144"/>
    </location>
</feature>
<feature type="transmembrane region" description="Helical" evidence="1">
    <location>
        <begin position="94"/>
        <end position="115"/>
    </location>
</feature>
<evidence type="ECO:0008006" key="4">
    <source>
        <dbReference type="Google" id="ProtNLM"/>
    </source>
</evidence>
<protein>
    <recommendedName>
        <fullName evidence="4">Glycosyltransferase RgtA/B/C/D-like domain-containing protein</fullName>
    </recommendedName>
</protein>
<keyword evidence="1" id="KW-0812">Transmembrane</keyword>
<feature type="transmembrane region" description="Helical" evidence="1">
    <location>
        <begin position="388"/>
        <end position="407"/>
    </location>
</feature>